<keyword evidence="7" id="KW-1015">Disulfide bond</keyword>
<dbReference type="SMART" id="SM00020">
    <property type="entry name" value="Tryp_SPc"/>
    <property type="match status" value="1"/>
</dbReference>
<evidence type="ECO:0000256" key="4">
    <source>
        <dbReference type="ARBA" id="ARBA00022801"/>
    </source>
</evidence>
<dbReference type="PANTHER" id="PTHR24276:SF91">
    <property type="entry name" value="AT26814P-RELATED"/>
    <property type="match status" value="1"/>
</dbReference>
<feature type="signal peptide" evidence="9">
    <location>
        <begin position="1"/>
        <end position="16"/>
    </location>
</feature>
<evidence type="ECO:0000256" key="7">
    <source>
        <dbReference type="ARBA" id="ARBA00023157"/>
    </source>
</evidence>
<evidence type="ECO:0000256" key="8">
    <source>
        <dbReference type="RuleBase" id="RU363034"/>
    </source>
</evidence>
<dbReference type="InterPro" id="IPR001314">
    <property type="entry name" value="Peptidase_S1A"/>
</dbReference>
<evidence type="ECO:0000313" key="12">
    <source>
        <dbReference type="Proteomes" id="UP001153954"/>
    </source>
</evidence>
<evidence type="ECO:0000256" key="1">
    <source>
        <dbReference type="ARBA" id="ARBA00007664"/>
    </source>
</evidence>
<dbReference type="PROSITE" id="PS50240">
    <property type="entry name" value="TRYPSIN_DOM"/>
    <property type="match status" value="1"/>
</dbReference>
<name>A0AAU9UGX8_EUPED</name>
<dbReference type="EMBL" id="CAKOGL010000019">
    <property type="protein sequence ID" value="CAH2098368.1"/>
    <property type="molecule type" value="Genomic_DNA"/>
</dbReference>
<evidence type="ECO:0000256" key="2">
    <source>
        <dbReference type="ARBA" id="ARBA00022670"/>
    </source>
</evidence>
<keyword evidence="3 9" id="KW-0732">Signal</keyword>
<dbReference type="Pfam" id="PF00089">
    <property type="entry name" value="Trypsin"/>
    <property type="match status" value="1"/>
</dbReference>
<keyword evidence="4 8" id="KW-0378">Hydrolase</keyword>
<dbReference type="FunFam" id="2.40.10.10:FF:000077">
    <property type="entry name" value="Predicted protein"/>
    <property type="match status" value="1"/>
</dbReference>
<dbReference type="SUPFAM" id="SSF50494">
    <property type="entry name" value="Trypsin-like serine proteases"/>
    <property type="match status" value="1"/>
</dbReference>
<feature type="domain" description="Peptidase S1" evidence="10">
    <location>
        <begin position="25"/>
        <end position="250"/>
    </location>
</feature>
<keyword evidence="5 8" id="KW-0720">Serine protease</keyword>
<comment type="similarity">
    <text evidence="1">Belongs to the peptidase S1 family.</text>
</comment>
<keyword evidence="12" id="KW-1185">Reference proteome</keyword>
<reference evidence="11" key="1">
    <citation type="submission" date="2022-03" db="EMBL/GenBank/DDBJ databases">
        <authorList>
            <person name="Tunstrom K."/>
        </authorList>
    </citation>
    <scope>NUCLEOTIDE SEQUENCE</scope>
</reference>
<evidence type="ECO:0000259" key="10">
    <source>
        <dbReference type="PROSITE" id="PS50240"/>
    </source>
</evidence>
<protein>
    <recommendedName>
        <fullName evidence="10">Peptidase S1 domain-containing protein</fullName>
    </recommendedName>
</protein>
<dbReference type="PANTHER" id="PTHR24276">
    <property type="entry name" value="POLYSERASE-RELATED"/>
    <property type="match status" value="1"/>
</dbReference>
<dbReference type="InterPro" id="IPR033116">
    <property type="entry name" value="TRYPSIN_SER"/>
</dbReference>
<dbReference type="InterPro" id="IPR050430">
    <property type="entry name" value="Peptidase_S1"/>
</dbReference>
<feature type="chain" id="PRO_5043728909" description="Peptidase S1 domain-containing protein" evidence="9">
    <location>
        <begin position="17"/>
        <end position="260"/>
    </location>
</feature>
<organism evidence="11 12">
    <name type="scientific">Euphydryas editha</name>
    <name type="common">Edith's checkerspot</name>
    <dbReference type="NCBI Taxonomy" id="104508"/>
    <lineage>
        <taxon>Eukaryota</taxon>
        <taxon>Metazoa</taxon>
        <taxon>Ecdysozoa</taxon>
        <taxon>Arthropoda</taxon>
        <taxon>Hexapoda</taxon>
        <taxon>Insecta</taxon>
        <taxon>Pterygota</taxon>
        <taxon>Neoptera</taxon>
        <taxon>Endopterygota</taxon>
        <taxon>Lepidoptera</taxon>
        <taxon>Glossata</taxon>
        <taxon>Ditrysia</taxon>
        <taxon>Papilionoidea</taxon>
        <taxon>Nymphalidae</taxon>
        <taxon>Nymphalinae</taxon>
        <taxon>Euphydryas</taxon>
    </lineage>
</organism>
<gene>
    <name evidence="11" type="ORF">EEDITHA_LOCUS13486</name>
</gene>
<comment type="caution">
    <text evidence="11">The sequence shown here is derived from an EMBL/GenBank/DDBJ whole genome shotgun (WGS) entry which is preliminary data.</text>
</comment>
<dbReference type="PRINTS" id="PR00722">
    <property type="entry name" value="CHYMOTRYPSIN"/>
</dbReference>
<evidence type="ECO:0000256" key="9">
    <source>
        <dbReference type="SAM" id="SignalP"/>
    </source>
</evidence>
<dbReference type="PROSITE" id="PS00134">
    <property type="entry name" value="TRYPSIN_HIS"/>
    <property type="match status" value="1"/>
</dbReference>
<dbReference type="Proteomes" id="UP001153954">
    <property type="component" value="Unassembled WGS sequence"/>
</dbReference>
<evidence type="ECO:0000256" key="5">
    <source>
        <dbReference type="ARBA" id="ARBA00022825"/>
    </source>
</evidence>
<dbReference type="Gene3D" id="2.40.10.10">
    <property type="entry name" value="Trypsin-like serine proteases"/>
    <property type="match status" value="1"/>
</dbReference>
<dbReference type="GO" id="GO:0004252">
    <property type="term" value="F:serine-type endopeptidase activity"/>
    <property type="evidence" value="ECO:0007669"/>
    <property type="project" value="InterPro"/>
</dbReference>
<evidence type="ECO:0000256" key="3">
    <source>
        <dbReference type="ARBA" id="ARBA00022729"/>
    </source>
</evidence>
<proteinExistence type="inferred from homology"/>
<dbReference type="InterPro" id="IPR009003">
    <property type="entry name" value="Peptidase_S1_PA"/>
</dbReference>
<dbReference type="InterPro" id="IPR043504">
    <property type="entry name" value="Peptidase_S1_PA_chymotrypsin"/>
</dbReference>
<keyword evidence="2 8" id="KW-0645">Protease</keyword>
<dbReference type="CDD" id="cd00190">
    <property type="entry name" value="Tryp_SPc"/>
    <property type="match status" value="1"/>
</dbReference>
<evidence type="ECO:0000256" key="6">
    <source>
        <dbReference type="ARBA" id="ARBA00023145"/>
    </source>
</evidence>
<dbReference type="PROSITE" id="PS00135">
    <property type="entry name" value="TRYPSIN_SER"/>
    <property type="match status" value="1"/>
</dbReference>
<accession>A0AAU9UGX8</accession>
<dbReference type="AlphaFoldDB" id="A0AAU9UGX8"/>
<dbReference type="GO" id="GO:0006508">
    <property type="term" value="P:proteolysis"/>
    <property type="evidence" value="ECO:0007669"/>
    <property type="project" value="UniProtKB-KW"/>
</dbReference>
<keyword evidence="6" id="KW-0865">Zymogen</keyword>
<dbReference type="InterPro" id="IPR001254">
    <property type="entry name" value="Trypsin_dom"/>
</dbReference>
<sequence length="260" mass="27839">MLKFFIFLIFTSYAVSKPLLEDIRIVGGEDVDITAAPYQVSILNRGRHSCGGSIIDNNIILTAAHCLIGTSPSNLQIRAGSSSSTNGGKLYPVGDLVWNPGFSFSKMDSDVAVIWLAQPLEYGPSIAPIDMFNEGEEIKDGGITVVTGWGNTMEGGGFPTTLQMALIPKVNEQICGKAYAPLYSITPRMMCAGSPRGGKDACQGDSGGPLVYNGKLAGIVSWGLGCARPNYPGVYAKVSALRSWIDEQIVNLKLKHVFRM</sequence>
<evidence type="ECO:0000313" key="11">
    <source>
        <dbReference type="EMBL" id="CAH2098368.1"/>
    </source>
</evidence>
<dbReference type="InterPro" id="IPR018114">
    <property type="entry name" value="TRYPSIN_HIS"/>
</dbReference>